<feature type="region of interest" description="Disordered" evidence="4">
    <location>
        <begin position="235"/>
        <end position="324"/>
    </location>
</feature>
<protein>
    <recommendedName>
        <fullName evidence="5">HTH La-type RNA-binding domain-containing protein</fullName>
    </recommendedName>
</protein>
<feature type="compositionally biased region" description="Basic and acidic residues" evidence="4">
    <location>
        <begin position="633"/>
        <end position="645"/>
    </location>
</feature>
<feature type="compositionally biased region" description="Low complexity" evidence="4">
    <location>
        <begin position="714"/>
        <end position="736"/>
    </location>
</feature>
<feature type="compositionally biased region" description="Polar residues" evidence="4">
    <location>
        <begin position="606"/>
        <end position="615"/>
    </location>
</feature>
<dbReference type="Gene3D" id="1.10.10.10">
    <property type="entry name" value="Winged helix-like DNA-binding domain superfamily/Winged helix DNA-binding domain"/>
    <property type="match status" value="1"/>
</dbReference>
<dbReference type="Pfam" id="PF26088">
    <property type="entry name" value="RRM_LARP4"/>
    <property type="match status" value="1"/>
</dbReference>
<feature type="compositionally biased region" description="Basic and acidic residues" evidence="4">
    <location>
        <begin position="312"/>
        <end position="322"/>
    </location>
</feature>
<evidence type="ECO:0000256" key="4">
    <source>
        <dbReference type="SAM" id="MobiDB-lite"/>
    </source>
</evidence>
<feature type="compositionally biased region" description="Low complexity" evidence="4">
    <location>
        <begin position="248"/>
        <end position="310"/>
    </location>
</feature>
<evidence type="ECO:0000259" key="5">
    <source>
        <dbReference type="PROSITE" id="PS50961"/>
    </source>
</evidence>
<keyword evidence="2 3" id="KW-0694">RNA-binding</keyword>
<feature type="domain" description="HTH La-type RNA-binding" evidence="5">
    <location>
        <begin position="12"/>
        <end position="102"/>
    </location>
</feature>
<feature type="compositionally biased region" description="Low complexity" evidence="4">
    <location>
        <begin position="674"/>
        <end position="693"/>
    </location>
</feature>
<feature type="compositionally biased region" description="Low complexity" evidence="4">
    <location>
        <begin position="562"/>
        <end position="572"/>
    </location>
</feature>
<organism evidence="6">
    <name type="scientific">Spumella elongata</name>
    <dbReference type="NCBI Taxonomy" id="89044"/>
    <lineage>
        <taxon>Eukaryota</taxon>
        <taxon>Sar</taxon>
        <taxon>Stramenopiles</taxon>
        <taxon>Ochrophyta</taxon>
        <taxon>Chrysophyceae</taxon>
        <taxon>Chromulinales</taxon>
        <taxon>Chromulinaceae</taxon>
        <taxon>Spumella</taxon>
    </lineage>
</organism>
<accession>A0A7S3M966</accession>
<dbReference type="SMART" id="SM00715">
    <property type="entry name" value="LA"/>
    <property type="match status" value="1"/>
</dbReference>
<dbReference type="GO" id="GO:0003729">
    <property type="term" value="F:mRNA binding"/>
    <property type="evidence" value="ECO:0007669"/>
    <property type="project" value="TreeGrafter"/>
</dbReference>
<proteinExistence type="predicted"/>
<feature type="compositionally biased region" description="Basic and acidic residues" evidence="4">
    <location>
        <begin position="749"/>
        <end position="763"/>
    </location>
</feature>
<dbReference type="InterPro" id="IPR036390">
    <property type="entry name" value="WH_DNA-bd_sf"/>
</dbReference>
<dbReference type="InterPro" id="IPR036388">
    <property type="entry name" value="WH-like_DNA-bd_sf"/>
</dbReference>
<name>A0A7S3M966_9STRA</name>
<evidence type="ECO:0000256" key="1">
    <source>
        <dbReference type="ARBA" id="ARBA00022553"/>
    </source>
</evidence>
<evidence type="ECO:0000256" key="3">
    <source>
        <dbReference type="PROSITE-ProRule" id="PRU00332"/>
    </source>
</evidence>
<sequence>MEDTQVENTSTEMSEVNLIDAVKKQVEYYFSKENLLSDPYLTSQMDAQMCVPINVVMKFAKMKALTQDESLLRKALVDSTIVSILDNKIKANIKPPGRSTIILREIPSDAPPAEVAEIFNYPGAKTTTSIRSEIGDTWFVTMDTEEDAKDTLLDLRLKKRTFRGVSVKARLKTETVVRSFFPVNANPVAPFPGIMAPGVPMVDMRAFGYMGMPVPLMNADGSPVDVAVEAPAVAAAPASNETRNSPGKAAAPIASSTTTPAAAAGAAKKGSATGKTATTGNNNGTAAASGRRQEGSAASGSNARSGAKGANGHKDGKKEETVPRATIEINVANFPPLGGGEDLPVPTPGYKGAFQKYNADEIISIAKGVKETNLPATLKPQAHPLSMTVEANKDLLKRQRSFSIDETREQLRQGRPVMRDAVLPGKVDSRSLYYGDEAPSAAVPAAAVAKKEAAPAAPSSAHTTPSQGKKAPKEVAAPVAAPTEATTAASEVVDHVAAAAANLAITSPTASESAHMASPQKITPSTWAAMLKSSASAADALPLPVRTPAKEVKRTPAKDASKAPAAKPATAAKGEKEASTEGRNRRKNSEGSREGSRPAKTEKEGSTSGSVTGANTRRKAEPGTPSRGNANKESTDSKTEGETAAKAESSVSWGGKASFANILKLSAESEPFVPASATTAAPAASSSARAPTTKDTSGSNSHNAERRKGDRAAAPKSSSAAGAKTAAAPAAPASSANGEWSTSTGKSRAPREAKDKDAAKDKTPGNNGANAKGAWARETLPALPAAGAENKA</sequence>
<dbReference type="AlphaFoldDB" id="A0A7S3M966"/>
<dbReference type="PROSITE" id="PS50961">
    <property type="entry name" value="HTH_LA"/>
    <property type="match status" value="1"/>
</dbReference>
<evidence type="ECO:0000313" key="6">
    <source>
        <dbReference type="EMBL" id="CAE0288439.1"/>
    </source>
</evidence>
<feature type="region of interest" description="Disordered" evidence="4">
    <location>
        <begin position="454"/>
        <end position="482"/>
    </location>
</feature>
<keyword evidence="1" id="KW-0597">Phosphoprotein</keyword>
<evidence type="ECO:0000256" key="2">
    <source>
        <dbReference type="ARBA" id="ARBA00022884"/>
    </source>
</evidence>
<dbReference type="Pfam" id="PF05383">
    <property type="entry name" value="La"/>
    <property type="match status" value="1"/>
</dbReference>
<feature type="compositionally biased region" description="Polar residues" evidence="4">
    <location>
        <begin position="737"/>
        <end position="746"/>
    </location>
</feature>
<gene>
    <name evidence="6" type="ORF">SELO1098_LOCUS17282</name>
</gene>
<dbReference type="EMBL" id="HBIC01033973">
    <property type="protein sequence ID" value="CAE0288439.1"/>
    <property type="molecule type" value="Transcribed_RNA"/>
</dbReference>
<dbReference type="InterPro" id="IPR045180">
    <property type="entry name" value="La_dom_prot"/>
</dbReference>
<dbReference type="InterPro" id="IPR006630">
    <property type="entry name" value="La_HTH"/>
</dbReference>
<dbReference type="CDD" id="cd07323">
    <property type="entry name" value="LAM"/>
    <property type="match status" value="1"/>
</dbReference>
<feature type="region of interest" description="Disordered" evidence="4">
    <location>
        <begin position="545"/>
        <end position="656"/>
    </location>
</feature>
<dbReference type="SUPFAM" id="SSF46785">
    <property type="entry name" value="Winged helix' DNA-binding domain"/>
    <property type="match status" value="1"/>
</dbReference>
<feature type="compositionally biased region" description="Basic and acidic residues" evidence="4">
    <location>
        <begin position="573"/>
        <end position="605"/>
    </location>
</feature>
<dbReference type="InterPro" id="IPR058699">
    <property type="entry name" value="RRM_LARP4/4B"/>
</dbReference>
<dbReference type="GO" id="GO:0005634">
    <property type="term" value="C:nucleus"/>
    <property type="evidence" value="ECO:0007669"/>
    <property type="project" value="TreeGrafter"/>
</dbReference>
<feature type="compositionally biased region" description="Low complexity" evidence="4">
    <location>
        <begin position="765"/>
        <end position="774"/>
    </location>
</feature>
<feature type="compositionally biased region" description="Basic and acidic residues" evidence="4">
    <location>
        <begin position="703"/>
        <end position="713"/>
    </location>
</feature>
<feature type="region of interest" description="Disordered" evidence="4">
    <location>
        <begin position="673"/>
        <end position="792"/>
    </location>
</feature>
<dbReference type="PANTHER" id="PTHR22792:SF140">
    <property type="entry name" value="ACHILLES, ISOFORM A"/>
    <property type="match status" value="1"/>
</dbReference>
<dbReference type="PANTHER" id="PTHR22792">
    <property type="entry name" value="LUPUS LA PROTEIN-RELATED"/>
    <property type="match status" value="1"/>
</dbReference>
<reference evidence="6" key="1">
    <citation type="submission" date="2021-01" db="EMBL/GenBank/DDBJ databases">
        <authorList>
            <person name="Corre E."/>
            <person name="Pelletier E."/>
            <person name="Niang G."/>
            <person name="Scheremetjew M."/>
            <person name="Finn R."/>
            <person name="Kale V."/>
            <person name="Holt S."/>
            <person name="Cochrane G."/>
            <person name="Meng A."/>
            <person name="Brown T."/>
            <person name="Cohen L."/>
        </authorList>
    </citation>
    <scope>NUCLEOTIDE SEQUENCE</scope>
    <source>
        <strain evidence="6">CCAP 955/1</strain>
    </source>
</reference>
<feature type="compositionally biased region" description="Basic and acidic residues" evidence="4">
    <location>
        <begin position="548"/>
        <end position="561"/>
    </location>
</feature>